<feature type="compositionally biased region" description="Gly residues" evidence="2">
    <location>
        <begin position="703"/>
        <end position="720"/>
    </location>
</feature>
<feature type="transmembrane region" description="Helical" evidence="3">
    <location>
        <begin position="726"/>
        <end position="744"/>
    </location>
</feature>
<feature type="region of interest" description="Disordered" evidence="2">
    <location>
        <begin position="679"/>
        <end position="724"/>
    </location>
</feature>
<dbReference type="RefSeq" id="WP_256411748.1">
    <property type="nucleotide sequence ID" value="NZ_JANHDM010000006.1"/>
</dbReference>
<protein>
    <submittedName>
        <fullName evidence="4">PGF-CTERM sorting domain-containing protein</fullName>
    </submittedName>
</protein>
<keyword evidence="5" id="KW-1185">Reference proteome</keyword>
<comment type="caution">
    <text evidence="4">The sequence shown here is derived from an EMBL/GenBank/DDBJ whole genome shotgun (WGS) entry which is preliminary data.</text>
</comment>
<dbReference type="NCBIfam" id="TIGR04126">
    <property type="entry name" value="PGF_CTERM"/>
    <property type="match status" value="1"/>
</dbReference>
<dbReference type="GO" id="GO:0005886">
    <property type="term" value="C:plasma membrane"/>
    <property type="evidence" value="ECO:0007669"/>
    <property type="project" value="UniProtKB-SubCell"/>
</dbReference>
<keyword evidence="1" id="KW-0732">Signal</keyword>
<evidence type="ECO:0000313" key="5">
    <source>
        <dbReference type="Proteomes" id="UP001596118"/>
    </source>
</evidence>
<name>A0ABD5R2G0_9EURY</name>
<keyword evidence="3" id="KW-0812">Transmembrane</keyword>
<dbReference type="GO" id="GO:0030115">
    <property type="term" value="C:S-layer"/>
    <property type="evidence" value="ECO:0007669"/>
    <property type="project" value="UniProtKB-SubCell"/>
</dbReference>
<evidence type="ECO:0000256" key="2">
    <source>
        <dbReference type="SAM" id="MobiDB-lite"/>
    </source>
</evidence>
<keyword evidence="3" id="KW-1133">Transmembrane helix</keyword>
<dbReference type="InterPro" id="IPR027268">
    <property type="entry name" value="Peptidase_M4/M1_CTD_sf"/>
</dbReference>
<organism evidence="4 5">
    <name type="scientific">Halorubrum rubrum</name>
    <dbReference type="NCBI Taxonomy" id="1126240"/>
    <lineage>
        <taxon>Archaea</taxon>
        <taxon>Methanobacteriati</taxon>
        <taxon>Methanobacteriota</taxon>
        <taxon>Stenosarchaea group</taxon>
        <taxon>Halobacteria</taxon>
        <taxon>Halobacteriales</taxon>
        <taxon>Haloferacaceae</taxon>
        <taxon>Halorubrum</taxon>
    </lineage>
</organism>
<accession>A0ABD5R2G0</accession>
<dbReference type="AlphaFoldDB" id="A0ABD5R2G0"/>
<evidence type="ECO:0000256" key="3">
    <source>
        <dbReference type="SAM" id="Phobius"/>
    </source>
</evidence>
<dbReference type="Proteomes" id="UP001596118">
    <property type="component" value="Unassembled WGS sequence"/>
</dbReference>
<sequence length="749" mass="77464">MHRLRSSPGVRTVVVALLTASLLLCGAVVVAGGGPGVAASTGGVSPVDSTGPPVEPADTFAFADGAAADGSTGSLGEVGAGTADVGDEDTIGVRNELSADDEPGTVAVTTTAHLPDRVTGLEITLLTANDDAIEADGFERVDDADGETWEWDGETERPSLAYAMDANVSAEESGPLATGGTYRFVDTGEWALVRTPRVAIRGSYTGQTRIRSARENAVDGEGVASQAMAFLGPYEEHVRETDDQRYRLIVPEAAEMEAPPDDVFGAFEGASDALRVGGVDDEVVAIAAPTGEVTWAVRGLQTGDADLWVRDREPAGTADDVWTHEYVHTRQAYEPEASARWFTEASATYYAALFALDRGATDFDSFERTLARGERDPAASSVLADPGTWQRNADYTKGSLVAGEIDRRIRLASDGRASLATVFRDLNDDADPVTNRAFLDAVEEAAAESGDDEAAAAVREAAEGWITTSEVPETWDRDAHAEAFGETPAQIGYALAADGVRATGEYRNRTVDRDPVRLVTGESLALAVDVSNTGGVEGGYDLSLSLDGETVETRNGTLDAGEAATERFDREFAEPGEYAIQVGSETLTVVVSEPADPLVRDVAVDADRVTAGESVVATATVANDASIPAGSDVEFVVDGETVGTEPVRLDAGGETTVEREVRVPGSGDADVVTVSVVGPADEASTTVGVDRDSGGDDGSADGAEGGGGETGGDAGPGGVTDDGVPGFGPVVALVALLALAGLAVRRESR</sequence>
<gene>
    <name evidence="4" type="ORF">ACFPM1_10515</name>
</gene>
<proteinExistence type="predicted"/>
<keyword evidence="3" id="KW-0472">Membrane</keyword>
<dbReference type="InterPro" id="IPR013783">
    <property type="entry name" value="Ig-like_fold"/>
</dbReference>
<dbReference type="Gene3D" id="1.10.390.10">
    <property type="entry name" value="Neutral Protease Domain 2"/>
    <property type="match status" value="1"/>
</dbReference>
<dbReference type="Gene3D" id="2.60.40.10">
    <property type="entry name" value="Immunoglobulins"/>
    <property type="match status" value="2"/>
</dbReference>
<evidence type="ECO:0000256" key="1">
    <source>
        <dbReference type="ARBA" id="ARBA00022729"/>
    </source>
</evidence>
<reference evidence="4 5" key="1">
    <citation type="journal article" date="2019" name="Int. J. Syst. Evol. Microbiol.">
        <title>The Global Catalogue of Microorganisms (GCM) 10K type strain sequencing project: providing services to taxonomists for standard genome sequencing and annotation.</title>
        <authorList>
            <consortium name="The Broad Institute Genomics Platform"/>
            <consortium name="The Broad Institute Genome Sequencing Center for Infectious Disease"/>
            <person name="Wu L."/>
            <person name="Ma J."/>
        </authorList>
    </citation>
    <scope>NUCLEOTIDE SEQUENCE [LARGE SCALE GENOMIC DNA]</scope>
    <source>
        <strain evidence="4 5">CGMCC 1.12124</strain>
    </source>
</reference>
<dbReference type="EMBL" id="JBHSKY010000008">
    <property type="protein sequence ID" value="MFC5279183.1"/>
    <property type="molecule type" value="Genomic_DNA"/>
</dbReference>
<dbReference type="InterPro" id="IPR026371">
    <property type="entry name" value="PGF_CTERM"/>
</dbReference>
<evidence type="ECO:0000313" key="4">
    <source>
        <dbReference type="EMBL" id="MFC5279183.1"/>
    </source>
</evidence>